<comment type="caution">
    <text evidence="2">The sequence shown here is derived from an EMBL/GenBank/DDBJ whole genome shotgun (WGS) entry which is preliminary data.</text>
</comment>
<keyword evidence="1" id="KW-0732">Signal</keyword>
<evidence type="ECO:0000313" key="3">
    <source>
        <dbReference type="EMBL" id="OHX20676.1"/>
    </source>
</evidence>
<feature type="chain" id="PRO_5010342101" evidence="1">
    <location>
        <begin position="20"/>
        <end position="246"/>
    </location>
</feature>
<sequence>MKPILSACLLISLAAPVHAAPAINIGAMYEYLDADAGTLLKRVRNSGDSTAFVKVAVAEIVYGQDGQPNELPVGTEQLSLGQINGLIASPARLIVPAGGMQASRLLYLGPRDQERYFRVRFSPVLPDKQNAFDIGDAAARQYQDSLSAGVNVLTGYGAIVIVRPKTPHYDTQLQDGANSYTVRNNGNSTVILDAFYDCAAAGKTCDTPTKHHVLPHSSKSFIKVDGHGYKFELIEGSSRQAVAFGQ</sequence>
<gene>
    <name evidence="3" type="ORF">BI344_14725</name>
    <name evidence="2" type="ORF">BI347_18265</name>
</gene>
<dbReference type="AlphaFoldDB" id="A0A1S1WWL7"/>
<evidence type="ECO:0000313" key="4">
    <source>
        <dbReference type="Proteomes" id="UP000180088"/>
    </source>
</evidence>
<dbReference type="InterPro" id="IPR008962">
    <property type="entry name" value="PapD-like_sf"/>
</dbReference>
<accession>A0A1S1WWL7</accession>
<reference evidence="4 5" key="1">
    <citation type="submission" date="2016-09" db="EMBL/GenBank/DDBJ databases">
        <title>Chromobacterium muskegensis sp. nov., an insecticidal bacterium isolated from Sphagnum bogs.</title>
        <authorList>
            <person name="Sparks M.E."/>
            <person name="Blackburn M.B."/>
            <person name="Gundersen-Rindal D.E."/>
            <person name="Mitchell A."/>
            <person name="Farrar R."/>
            <person name="Kuhar D."/>
        </authorList>
    </citation>
    <scope>NUCLEOTIDE SEQUENCE [LARGE SCALE GENOMIC DNA]</scope>
    <source>
        <strain evidence="3 5">14B-1</strain>
        <strain evidence="2 4">37-2</strain>
    </source>
</reference>
<dbReference type="SUPFAM" id="SSF49354">
    <property type="entry name" value="PapD-like"/>
    <property type="match status" value="1"/>
</dbReference>
<evidence type="ECO:0000313" key="5">
    <source>
        <dbReference type="Proteomes" id="UP000180280"/>
    </source>
</evidence>
<keyword evidence="5" id="KW-1185">Reference proteome</keyword>
<dbReference type="STRING" id="1903179.BI347_18265"/>
<proteinExistence type="predicted"/>
<dbReference type="Proteomes" id="UP000180088">
    <property type="component" value="Unassembled WGS sequence"/>
</dbReference>
<protein>
    <submittedName>
        <fullName evidence="2">Pilus assembly protein</fullName>
    </submittedName>
</protein>
<dbReference type="Gene3D" id="2.60.40.10">
    <property type="entry name" value="Immunoglobulins"/>
    <property type="match status" value="1"/>
</dbReference>
<dbReference type="Proteomes" id="UP000180280">
    <property type="component" value="Unassembled WGS sequence"/>
</dbReference>
<dbReference type="InterPro" id="IPR013783">
    <property type="entry name" value="Ig-like_fold"/>
</dbReference>
<dbReference type="EMBL" id="MKCT01000014">
    <property type="protein sequence ID" value="OHX20676.1"/>
    <property type="molecule type" value="Genomic_DNA"/>
</dbReference>
<dbReference type="OrthoDB" id="7630309at2"/>
<evidence type="ECO:0000256" key="1">
    <source>
        <dbReference type="SAM" id="SignalP"/>
    </source>
</evidence>
<organism evidence="2 4">
    <name type="scientific">Chromobacterium sphagni</name>
    <dbReference type="NCBI Taxonomy" id="1903179"/>
    <lineage>
        <taxon>Bacteria</taxon>
        <taxon>Pseudomonadati</taxon>
        <taxon>Pseudomonadota</taxon>
        <taxon>Betaproteobacteria</taxon>
        <taxon>Neisseriales</taxon>
        <taxon>Chromobacteriaceae</taxon>
        <taxon>Chromobacterium</taxon>
    </lineage>
</organism>
<dbReference type="EMBL" id="MKCS01000002">
    <property type="protein sequence ID" value="OHX11592.1"/>
    <property type="molecule type" value="Genomic_DNA"/>
</dbReference>
<evidence type="ECO:0000313" key="2">
    <source>
        <dbReference type="EMBL" id="OHX11592.1"/>
    </source>
</evidence>
<dbReference type="RefSeq" id="WP_071112396.1">
    <property type="nucleotide sequence ID" value="NZ_MKCS01000002.1"/>
</dbReference>
<name>A0A1S1WWL7_9NEIS</name>
<feature type="signal peptide" evidence="1">
    <location>
        <begin position="1"/>
        <end position="19"/>
    </location>
</feature>